<sequence>MCIFADFCQDSLRLSATVPVKRRFSWIVCPNSLVSTGAHRRST</sequence>
<evidence type="ECO:0000313" key="1">
    <source>
        <dbReference type="EMBL" id="EDP20459.1"/>
    </source>
</evidence>
<organism evidence="1 2">
    <name type="scientific">Faecalibacterium prausnitzii M21/2</name>
    <dbReference type="NCBI Taxonomy" id="411485"/>
    <lineage>
        <taxon>Bacteria</taxon>
        <taxon>Bacillati</taxon>
        <taxon>Bacillota</taxon>
        <taxon>Clostridia</taxon>
        <taxon>Eubacteriales</taxon>
        <taxon>Oscillospiraceae</taxon>
        <taxon>Faecalibacterium</taxon>
    </lineage>
</organism>
<gene>
    <name evidence="1" type="ORF">FAEPRAM212_03255</name>
</gene>
<dbReference type="Proteomes" id="UP000005945">
    <property type="component" value="Unassembled WGS sequence"/>
</dbReference>
<reference evidence="1 2" key="2">
    <citation type="submission" date="2007-09" db="EMBL/GenBank/DDBJ databases">
        <authorList>
            <person name="Fulton L."/>
            <person name="Clifton S."/>
            <person name="Fulton B."/>
            <person name="Xu J."/>
            <person name="Minx P."/>
            <person name="Pepin K.H."/>
            <person name="Johnson M."/>
            <person name="Thiruvilangam P."/>
            <person name="Bhonagiri V."/>
            <person name="Nash W.E."/>
            <person name="Mardis E.R."/>
            <person name="Wilson R.K."/>
        </authorList>
    </citation>
    <scope>NUCLEOTIDE SEQUENCE [LARGE SCALE GENOMIC DNA]</scope>
    <source>
        <strain evidence="1 2">M21/2</strain>
    </source>
</reference>
<evidence type="ECO:0000313" key="2">
    <source>
        <dbReference type="Proteomes" id="UP000005945"/>
    </source>
</evidence>
<comment type="caution">
    <text evidence="1">The sequence shown here is derived from an EMBL/GenBank/DDBJ whole genome shotgun (WGS) entry which is preliminary data.</text>
</comment>
<reference evidence="1 2" key="1">
    <citation type="submission" date="2007-09" db="EMBL/GenBank/DDBJ databases">
        <title>Draft genome sequence of Faecalibacterium prausnitzii M21/2.</title>
        <authorList>
            <person name="Sudarsanam P."/>
            <person name="Ley R."/>
            <person name="Guruge J."/>
            <person name="Turnbaugh P.J."/>
            <person name="Mahowald M."/>
            <person name="Liep D."/>
            <person name="Gordon J."/>
        </authorList>
    </citation>
    <scope>NUCLEOTIDE SEQUENCE [LARGE SCALE GENOMIC DNA]</scope>
    <source>
        <strain evidence="1 2">M21/2</strain>
    </source>
</reference>
<proteinExistence type="predicted"/>
<protein>
    <submittedName>
        <fullName evidence="1">Uncharacterized protein</fullName>
    </submittedName>
</protein>
<dbReference type="EMBL" id="ABED02000029">
    <property type="protein sequence ID" value="EDP20459.1"/>
    <property type="molecule type" value="Genomic_DNA"/>
</dbReference>
<accession>A8SH50</accession>
<dbReference type="AlphaFoldDB" id="A8SH50"/>
<dbReference type="HOGENOM" id="CLU_3233884_0_0_9"/>
<name>A8SH50_9FIRM</name>